<protein>
    <submittedName>
        <fullName evidence="2">Ergic3 protein</fullName>
    </submittedName>
</protein>
<comment type="caution">
    <text evidence="2">The sequence shown here is derived from an EMBL/GenBank/DDBJ whole genome shotgun (WGS) entry which is preliminary data.</text>
</comment>
<feature type="domain" description="PDZ" evidence="1">
    <location>
        <begin position="184"/>
        <end position="260"/>
    </location>
</feature>
<dbReference type="Gene3D" id="2.30.42.10">
    <property type="match status" value="2"/>
</dbReference>
<feature type="non-terminal residue" evidence="2">
    <location>
        <position position="274"/>
    </location>
</feature>
<evidence type="ECO:0000313" key="3">
    <source>
        <dbReference type="Proteomes" id="UP000649617"/>
    </source>
</evidence>
<dbReference type="SMART" id="SM00228">
    <property type="entry name" value="PDZ"/>
    <property type="match status" value="2"/>
</dbReference>
<dbReference type="EMBL" id="CAJNIZ010043586">
    <property type="protein sequence ID" value="CAE7663607.1"/>
    <property type="molecule type" value="Genomic_DNA"/>
</dbReference>
<dbReference type="PROSITE" id="PS50106">
    <property type="entry name" value="PDZ"/>
    <property type="match status" value="2"/>
</dbReference>
<dbReference type="AlphaFoldDB" id="A0A812W388"/>
<proteinExistence type="predicted"/>
<dbReference type="SUPFAM" id="SSF50156">
    <property type="entry name" value="PDZ domain-like"/>
    <property type="match status" value="2"/>
</dbReference>
<evidence type="ECO:0000259" key="1">
    <source>
        <dbReference type="PROSITE" id="PS50106"/>
    </source>
</evidence>
<sequence>AQEIASTMAFFDICCCYGDGEPGPLNFTVHRAMPTENPCSLVNTLKDGYADVPVLLGEQQARDVSRAREPKEVVTSPHFVLEDEVKKRTYQVTLEPGEGEGRQLGLAFDLMDPDVCIVSSVHESGLAAAHNNKEGLPSDHRIRPFDRVLAINGAFVAKAHDLQERLQAAGPLVELQLEHPQESEFTIDRQGKKLGIVLAASKASASICVKKLDPEGAMHMMNKADCRQHLKPHDRIVKVNGRDSDRAAMARALAEEVVTMTVCSYYLPGVVYRT</sequence>
<organism evidence="2 3">
    <name type="scientific">Symbiodinium pilosum</name>
    <name type="common">Dinoflagellate</name>
    <dbReference type="NCBI Taxonomy" id="2952"/>
    <lineage>
        <taxon>Eukaryota</taxon>
        <taxon>Sar</taxon>
        <taxon>Alveolata</taxon>
        <taxon>Dinophyceae</taxon>
        <taxon>Suessiales</taxon>
        <taxon>Symbiodiniaceae</taxon>
        <taxon>Symbiodinium</taxon>
    </lineage>
</organism>
<dbReference type="OrthoDB" id="417930at2759"/>
<dbReference type="InterPro" id="IPR001478">
    <property type="entry name" value="PDZ"/>
</dbReference>
<accession>A0A812W388</accession>
<gene>
    <name evidence="2" type="primary">ergic3</name>
    <name evidence="2" type="ORF">SPIL2461_LOCUS18094</name>
</gene>
<dbReference type="Proteomes" id="UP000649617">
    <property type="component" value="Unassembled WGS sequence"/>
</dbReference>
<keyword evidence="3" id="KW-1185">Reference proteome</keyword>
<dbReference type="InterPro" id="IPR036034">
    <property type="entry name" value="PDZ_sf"/>
</dbReference>
<reference evidence="2" key="1">
    <citation type="submission" date="2021-02" db="EMBL/GenBank/DDBJ databases">
        <authorList>
            <person name="Dougan E. K."/>
            <person name="Rhodes N."/>
            <person name="Thang M."/>
            <person name="Chan C."/>
        </authorList>
    </citation>
    <scope>NUCLEOTIDE SEQUENCE</scope>
</reference>
<feature type="domain" description="PDZ" evidence="1">
    <location>
        <begin position="91"/>
        <end position="181"/>
    </location>
</feature>
<name>A0A812W388_SYMPI</name>
<dbReference type="CDD" id="cd00136">
    <property type="entry name" value="PDZ_canonical"/>
    <property type="match status" value="1"/>
</dbReference>
<evidence type="ECO:0000313" key="2">
    <source>
        <dbReference type="EMBL" id="CAE7663607.1"/>
    </source>
</evidence>